<dbReference type="OrthoDB" id="9774430at2"/>
<dbReference type="RefSeq" id="WP_129086116.1">
    <property type="nucleotide sequence ID" value="NZ_CP053836.1"/>
</dbReference>
<feature type="domain" description="Class II aldolase/adducin N-terminal" evidence="1">
    <location>
        <begin position="19"/>
        <end position="214"/>
    </location>
</feature>
<name>A0A4Q1APL8_9BACT</name>
<sequence>MQNLWNQEKASSLKTDLEFRVYTSNLLGQSDELVLHGGGNTSVKSKVDGEDILYVKGSGWDLVSIKEEGFAPVKLDVLKEMAKLKTLSDSDMVSQQKAAMIDKSAPNPSVEAILHAIIPYKFVDHTHADAVVTISNSKTGIENIKKIFPNFLIVPYVMPGFILAKKIYEMCKDINWESCEGIILHNHGIFTFDDDAKKSYDKMIAAVSLAEEFLEKNASLKIEKFMPRFEVNLEELQKILSQEKGYEVSLKINQSALSLHYASQNNLNAFATRGVLTPEHIIRTKREPLILEDKDIQKAIDRYKKSYIEYFNKFAKDEVMLNPSPNWIVVKNYGTITIGKTEKEANIIDDIITHTMNAVLKADKLGGYESISLKDSFEMEYWELEQAKLKK</sequence>
<dbReference type="InterPro" id="IPR036409">
    <property type="entry name" value="Aldolase_II/adducin_N_sf"/>
</dbReference>
<gene>
    <name evidence="2" type="ORF">CRV07_01795</name>
</gene>
<evidence type="ECO:0000259" key="1">
    <source>
        <dbReference type="SMART" id="SM01007"/>
    </source>
</evidence>
<dbReference type="Proteomes" id="UP000289758">
    <property type="component" value="Unassembled WGS sequence"/>
</dbReference>
<organism evidence="2 3">
    <name type="scientific">Halarcobacter ebronensis</name>
    <dbReference type="NCBI Taxonomy" id="1462615"/>
    <lineage>
        <taxon>Bacteria</taxon>
        <taxon>Pseudomonadati</taxon>
        <taxon>Campylobacterota</taxon>
        <taxon>Epsilonproteobacteria</taxon>
        <taxon>Campylobacterales</taxon>
        <taxon>Arcobacteraceae</taxon>
        <taxon>Halarcobacter</taxon>
    </lineage>
</organism>
<dbReference type="SMART" id="SM01007">
    <property type="entry name" value="Aldolase_II"/>
    <property type="match status" value="1"/>
</dbReference>
<dbReference type="EMBL" id="PDKK01000001">
    <property type="protein sequence ID" value="RXK08559.1"/>
    <property type="molecule type" value="Genomic_DNA"/>
</dbReference>
<dbReference type="SUPFAM" id="SSF53639">
    <property type="entry name" value="AraD/HMP-PK domain-like"/>
    <property type="match status" value="1"/>
</dbReference>
<dbReference type="AlphaFoldDB" id="A0A4Q1APL8"/>
<comment type="caution">
    <text evidence="2">The sequence shown here is derived from an EMBL/GenBank/DDBJ whole genome shotgun (WGS) entry which is preliminary data.</text>
</comment>
<dbReference type="Gene3D" id="3.40.225.10">
    <property type="entry name" value="Class II aldolase/adducin N-terminal domain"/>
    <property type="match status" value="1"/>
</dbReference>
<reference evidence="2 3" key="1">
    <citation type="submission" date="2017-10" db="EMBL/GenBank/DDBJ databases">
        <title>Genomics of the genus Arcobacter.</title>
        <authorList>
            <person name="Perez-Cataluna A."/>
            <person name="Figueras M.J."/>
        </authorList>
    </citation>
    <scope>NUCLEOTIDE SEQUENCE [LARGE SCALE GENOMIC DNA]</scope>
    <source>
        <strain evidence="2 3">CECT 8441</strain>
    </source>
</reference>
<evidence type="ECO:0000313" key="2">
    <source>
        <dbReference type="EMBL" id="RXK08559.1"/>
    </source>
</evidence>
<accession>A0A4Q1APL8</accession>
<evidence type="ECO:0000313" key="3">
    <source>
        <dbReference type="Proteomes" id="UP000289758"/>
    </source>
</evidence>
<dbReference type="Pfam" id="PF00596">
    <property type="entry name" value="Aldolase_II"/>
    <property type="match status" value="1"/>
</dbReference>
<protein>
    <submittedName>
        <fullName evidence="2">Oxidoreductase</fullName>
    </submittedName>
</protein>
<dbReference type="InterPro" id="IPR001303">
    <property type="entry name" value="Aldolase_II/adducin_N"/>
</dbReference>
<keyword evidence="3" id="KW-1185">Reference proteome</keyword>
<proteinExistence type="predicted"/>